<proteinExistence type="predicted"/>
<dbReference type="Proteomes" id="UP001501295">
    <property type="component" value="Unassembled WGS sequence"/>
</dbReference>
<dbReference type="Gene3D" id="1.10.150.290">
    <property type="entry name" value="S-adenosyl-L-methionine-dependent methyltransferases"/>
    <property type="match status" value="1"/>
</dbReference>
<feature type="domain" description="Methyltransferase" evidence="3">
    <location>
        <begin position="37"/>
        <end position="128"/>
    </location>
</feature>
<organism evidence="4 5">
    <name type="scientific">Frondihabitans cladoniiphilus</name>
    <dbReference type="NCBI Taxonomy" id="715785"/>
    <lineage>
        <taxon>Bacteria</taxon>
        <taxon>Bacillati</taxon>
        <taxon>Actinomycetota</taxon>
        <taxon>Actinomycetes</taxon>
        <taxon>Micrococcales</taxon>
        <taxon>Microbacteriaceae</taxon>
        <taxon>Frondihabitans</taxon>
    </lineage>
</organism>
<protein>
    <submittedName>
        <fullName evidence="4">Trans-aconitate 2-methyltransferase</fullName>
    </submittedName>
</protein>
<dbReference type="Gene3D" id="3.40.50.150">
    <property type="entry name" value="Vaccinia Virus protein VP39"/>
    <property type="match status" value="1"/>
</dbReference>
<evidence type="ECO:0000259" key="3">
    <source>
        <dbReference type="Pfam" id="PF13649"/>
    </source>
</evidence>
<dbReference type="SUPFAM" id="SSF53335">
    <property type="entry name" value="S-adenosyl-L-methionine-dependent methyltransferases"/>
    <property type="match status" value="1"/>
</dbReference>
<reference evidence="5" key="1">
    <citation type="journal article" date="2019" name="Int. J. Syst. Evol. Microbiol.">
        <title>The Global Catalogue of Microorganisms (GCM) 10K type strain sequencing project: providing services to taxonomists for standard genome sequencing and annotation.</title>
        <authorList>
            <consortium name="The Broad Institute Genomics Platform"/>
            <consortium name="The Broad Institute Genome Sequencing Center for Infectious Disease"/>
            <person name="Wu L."/>
            <person name="Ma J."/>
        </authorList>
    </citation>
    <scope>NUCLEOTIDE SEQUENCE [LARGE SCALE GENOMIC DNA]</scope>
    <source>
        <strain evidence="5">JCM 18956</strain>
    </source>
</reference>
<comment type="caution">
    <text evidence="4">The sequence shown here is derived from an EMBL/GenBank/DDBJ whole genome shotgun (WGS) entry which is preliminary data.</text>
</comment>
<dbReference type="RefSeq" id="WP_345376784.1">
    <property type="nucleotide sequence ID" value="NZ_BAABLM010000008.1"/>
</dbReference>
<dbReference type="PANTHER" id="PTHR43861">
    <property type="entry name" value="TRANS-ACONITATE 2-METHYLTRANSFERASE-RELATED"/>
    <property type="match status" value="1"/>
</dbReference>
<name>A0ABP8W910_9MICO</name>
<keyword evidence="1" id="KW-0489">Methyltransferase</keyword>
<dbReference type="CDD" id="cd02440">
    <property type="entry name" value="AdoMet_MTases"/>
    <property type="match status" value="1"/>
</dbReference>
<keyword evidence="2" id="KW-0808">Transferase</keyword>
<dbReference type="InterPro" id="IPR041698">
    <property type="entry name" value="Methyltransf_25"/>
</dbReference>
<evidence type="ECO:0000313" key="5">
    <source>
        <dbReference type="Proteomes" id="UP001501295"/>
    </source>
</evidence>
<dbReference type="InterPro" id="IPR023149">
    <property type="entry name" value="Trans_acon_MeTrfase_C"/>
</dbReference>
<dbReference type="Pfam" id="PF13649">
    <property type="entry name" value="Methyltransf_25"/>
    <property type="match status" value="1"/>
</dbReference>
<keyword evidence="5" id="KW-1185">Reference proteome</keyword>
<gene>
    <name evidence="4" type="ORF">GCM10025780_30530</name>
</gene>
<dbReference type="InterPro" id="IPR029063">
    <property type="entry name" value="SAM-dependent_MTases_sf"/>
</dbReference>
<accession>A0ABP8W910</accession>
<dbReference type="PANTHER" id="PTHR43861:SF1">
    <property type="entry name" value="TRANS-ACONITATE 2-METHYLTRANSFERASE"/>
    <property type="match status" value="1"/>
</dbReference>
<evidence type="ECO:0000256" key="2">
    <source>
        <dbReference type="ARBA" id="ARBA00022679"/>
    </source>
</evidence>
<evidence type="ECO:0000313" key="4">
    <source>
        <dbReference type="EMBL" id="GAA4682799.1"/>
    </source>
</evidence>
<evidence type="ECO:0000256" key="1">
    <source>
        <dbReference type="ARBA" id="ARBA00022603"/>
    </source>
</evidence>
<dbReference type="EMBL" id="BAABLM010000008">
    <property type="protein sequence ID" value="GAA4682799.1"/>
    <property type="molecule type" value="Genomic_DNA"/>
</dbReference>
<sequence length="265" mass="29176">MTGTRWNPSRYGQYAGERAQPFLDLTARIPTLSPRRVVDLGCGPGNMTRLLADRWPDAEVVGIDSSPDMLEAAREQDDLPANLRFEHESIENWRPSPGDDVVVTNAALQWVPGHQRMLPAWFAALDPGATFALQVPGNFASPSHTLLKAATEAPRWRDRLGQVFVRDADAVETGAGYLALALEAGLRAEAWDTTYLHVLPGENAVLDWSRGTRLRPVLSLLDDAEAAEFEAAYAAALRDAYPKGPHGTVYPFLRHFLVATKPERP</sequence>